<sequence>MLIGCTAGYFGAASYYEKHPQTLAQSHECDGSNYADKLCHANKAVLLGINPKENWRTWKQKEINLKNSSETPSSTEFKTLKETLKTKKDGELNGSQIKDTCAKTYVQPSANTNTNKTNQENDIKKWCSLTTSAQA</sequence>
<protein>
    <submittedName>
        <fullName evidence="1">Uncharacterized protein</fullName>
    </submittedName>
</protein>
<gene>
    <name evidence="1" type="ORF">MHSWG343_09930</name>
</gene>
<organism evidence="1 2">
    <name type="scientific">Candidatus Mycoplasma haematohominis</name>
    <dbReference type="NCBI Taxonomy" id="1494318"/>
    <lineage>
        <taxon>Bacteria</taxon>
        <taxon>Bacillati</taxon>
        <taxon>Mycoplasmatota</taxon>
        <taxon>Mollicutes</taxon>
        <taxon>Mycoplasmataceae</taxon>
        <taxon>Mycoplasma</taxon>
    </lineage>
</organism>
<proteinExistence type="predicted"/>
<comment type="caution">
    <text evidence="1">The sequence shown here is derived from an EMBL/GenBank/DDBJ whole genome shotgun (WGS) entry which is preliminary data.</text>
</comment>
<name>A0A478FV33_9MOLU</name>
<dbReference type="Proteomes" id="UP000324831">
    <property type="component" value="Unassembled WGS sequence"/>
</dbReference>
<dbReference type="AlphaFoldDB" id="A0A478FV33"/>
<accession>A0A478FV33</accession>
<dbReference type="EMBL" id="BIMN01000006">
    <property type="protein sequence ID" value="GCE63985.1"/>
    <property type="molecule type" value="Genomic_DNA"/>
</dbReference>
<reference evidence="1 2" key="1">
    <citation type="submission" date="2019-01" db="EMBL/GenBank/DDBJ databases">
        <title>Draft genome sequences of Candidatus Mycoplasma haemohominis SWG34-3 identified from a patient with pyrexia, anemia and liver dysfunction.</title>
        <authorList>
            <person name="Sekizuka T."/>
            <person name="Hattori N."/>
            <person name="Katano H."/>
            <person name="Takuma T."/>
            <person name="Ito T."/>
            <person name="Arai N."/>
            <person name="Yanai R."/>
            <person name="Ishii S."/>
            <person name="Miura Y."/>
            <person name="Tokunaga T."/>
            <person name="Watanabe H."/>
            <person name="Nomura N."/>
            <person name="Eguchi J."/>
            <person name="Arai T."/>
            <person name="Hasegawa H."/>
            <person name="Nakamaki T."/>
            <person name="Wakita T."/>
            <person name="Niki Y."/>
            <person name="Kuroda M."/>
        </authorList>
    </citation>
    <scope>NUCLEOTIDE SEQUENCE [LARGE SCALE GENOMIC DNA]</scope>
    <source>
        <strain evidence="1">SWG34-3</strain>
    </source>
</reference>
<evidence type="ECO:0000313" key="1">
    <source>
        <dbReference type="EMBL" id="GCE63985.1"/>
    </source>
</evidence>
<evidence type="ECO:0000313" key="2">
    <source>
        <dbReference type="Proteomes" id="UP000324831"/>
    </source>
</evidence>